<organism evidence="1 2">
    <name type="scientific">Pontibacillus salicampi</name>
    <dbReference type="NCBI Taxonomy" id="1449801"/>
    <lineage>
        <taxon>Bacteria</taxon>
        <taxon>Bacillati</taxon>
        <taxon>Bacillota</taxon>
        <taxon>Bacilli</taxon>
        <taxon>Bacillales</taxon>
        <taxon>Bacillaceae</taxon>
        <taxon>Pontibacillus</taxon>
    </lineage>
</organism>
<dbReference type="RefSeq" id="WP_377347973.1">
    <property type="nucleotide sequence ID" value="NZ_JBHLTP010000010.1"/>
</dbReference>
<accession>A0ABV6LP82</accession>
<dbReference type="EMBL" id="JBHLTP010000010">
    <property type="protein sequence ID" value="MFC0524216.1"/>
    <property type="molecule type" value="Genomic_DNA"/>
</dbReference>
<name>A0ABV6LP82_9BACI</name>
<protein>
    <recommendedName>
        <fullName evidence="3">YhfH family protein</fullName>
    </recommendedName>
</protein>
<evidence type="ECO:0000313" key="1">
    <source>
        <dbReference type="EMBL" id="MFC0524216.1"/>
    </source>
</evidence>
<evidence type="ECO:0000313" key="2">
    <source>
        <dbReference type="Proteomes" id="UP001589836"/>
    </source>
</evidence>
<proteinExistence type="predicted"/>
<dbReference type="Proteomes" id="UP001589836">
    <property type="component" value="Unassembled WGS sequence"/>
</dbReference>
<comment type="caution">
    <text evidence="1">The sequence shown here is derived from an EMBL/GenBank/DDBJ whole genome shotgun (WGS) entry which is preliminary data.</text>
</comment>
<reference evidence="1 2" key="1">
    <citation type="submission" date="2024-09" db="EMBL/GenBank/DDBJ databases">
        <authorList>
            <person name="Sun Q."/>
            <person name="Mori K."/>
        </authorList>
    </citation>
    <scope>NUCLEOTIDE SEQUENCE [LARGE SCALE GENOMIC DNA]</scope>
    <source>
        <strain evidence="1 2">NCAIM B.02529</strain>
    </source>
</reference>
<keyword evidence="2" id="KW-1185">Reference proteome</keyword>
<evidence type="ECO:0008006" key="3">
    <source>
        <dbReference type="Google" id="ProtNLM"/>
    </source>
</evidence>
<sequence>MTDLEGELWGGVHEPAVKCARCGKMISSRQEVTRNVCATCESIARGEEQEE</sequence>
<gene>
    <name evidence="1" type="ORF">ACFFGV_11635</name>
</gene>